<dbReference type="PANTHER" id="PTHR11079:SF202">
    <property type="entry name" value="TRNA-SPECIFIC ADENOSINE DEAMINASE"/>
    <property type="match status" value="1"/>
</dbReference>
<comment type="function">
    <text evidence="8">Catalyzes the deamination of adenosine to inosine at the wobble position 34 of tRNA(Arg2).</text>
</comment>
<evidence type="ECO:0000256" key="5">
    <source>
        <dbReference type="ARBA" id="ARBA00022801"/>
    </source>
</evidence>
<dbReference type="Pfam" id="PF14437">
    <property type="entry name" value="MafB19-deam"/>
    <property type="match status" value="1"/>
</dbReference>
<evidence type="ECO:0000313" key="10">
    <source>
        <dbReference type="EMBL" id="ADW17857.1"/>
    </source>
</evidence>
<evidence type="ECO:0000256" key="8">
    <source>
        <dbReference type="HAMAP-Rule" id="MF_00972"/>
    </source>
</evidence>
<dbReference type="PROSITE" id="PS51747">
    <property type="entry name" value="CYT_DCMP_DEAMINASES_2"/>
    <property type="match status" value="1"/>
</dbReference>
<organism evidence="10 11">
    <name type="scientific">Desulfobulbus propionicus (strain ATCC 33891 / DSM 2032 / VKM B-1956 / 1pr3)</name>
    <dbReference type="NCBI Taxonomy" id="577650"/>
    <lineage>
        <taxon>Bacteria</taxon>
        <taxon>Pseudomonadati</taxon>
        <taxon>Thermodesulfobacteriota</taxon>
        <taxon>Desulfobulbia</taxon>
        <taxon>Desulfobulbales</taxon>
        <taxon>Desulfobulbaceae</taxon>
        <taxon>Desulfobulbus</taxon>
    </lineage>
</organism>
<evidence type="ECO:0000256" key="3">
    <source>
        <dbReference type="ARBA" id="ARBA00022694"/>
    </source>
</evidence>
<comment type="cofactor">
    <cofactor evidence="8">
        <name>Zn(2+)</name>
        <dbReference type="ChEBI" id="CHEBI:29105"/>
    </cofactor>
    <text evidence="8">Binds 1 zinc ion per subunit.</text>
</comment>
<evidence type="ECO:0000313" key="11">
    <source>
        <dbReference type="Proteomes" id="UP000006365"/>
    </source>
</evidence>
<dbReference type="RefSeq" id="WP_015724398.1">
    <property type="nucleotide sequence ID" value="NC_014972.1"/>
</dbReference>
<accession>A0A7U4DPA6</accession>
<evidence type="ECO:0000256" key="2">
    <source>
        <dbReference type="ARBA" id="ARBA00011738"/>
    </source>
</evidence>
<keyword evidence="6 8" id="KW-0862">Zinc</keyword>
<dbReference type="GO" id="GO:0002100">
    <property type="term" value="P:tRNA wobble adenosine to inosine editing"/>
    <property type="evidence" value="ECO:0007669"/>
    <property type="project" value="UniProtKB-UniRule"/>
</dbReference>
<dbReference type="SUPFAM" id="SSF53927">
    <property type="entry name" value="Cytidine deaminase-like"/>
    <property type="match status" value="1"/>
</dbReference>
<feature type="binding site" evidence="8">
    <location>
        <position position="50"/>
    </location>
    <ligand>
        <name>Zn(2+)</name>
        <dbReference type="ChEBI" id="CHEBI:29105"/>
        <note>catalytic</note>
    </ligand>
</feature>
<dbReference type="EC" id="3.5.4.33" evidence="8"/>
<feature type="domain" description="CMP/dCMP-type deaminase" evidence="9">
    <location>
        <begin position="1"/>
        <end position="126"/>
    </location>
</feature>
<dbReference type="PANTHER" id="PTHR11079">
    <property type="entry name" value="CYTOSINE DEAMINASE FAMILY MEMBER"/>
    <property type="match status" value="1"/>
</dbReference>
<dbReference type="InterPro" id="IPR028883">
    <property type="entry name" value="tRNA_aden_deaminase"/>
</dbReference>
<keyword evidence="3 8" id="KW-0819">tRNA processing</keyword>
<dbReference type="GO" id="GO:0008270">
    <property type="term" value="F:zinc ion binding"/>
    <property type="evidence" value="ECO:0007669"/>
    <property type="project" value="UniProtKB-UniRule"/>
</dbReference>
<keyword evidence="5 8" id="KW-0378">Hydrolase</keyword>
<dbReference type="InterPro" id="IPR016193">
    <property type="entry name" value="Cytidine_deaminase-like"/>
</dbReference>
<dbReference type="PROSITE" id="PS00903">
    <property type="entry name" value="CYT_DCMP_DEAMINASES_1"/>
    <property type="match status" value="1"/>
</dbReference>
<dbReference type="InterPro" id="IPR016192">
    <property type="entry name" value="APOBEC/CMP_deaminase_Zn-bd"/>
</dbReference>
<dbReference type="HAMAP" id="MF_00972">
    <property type="entry name" value="tRNA_aden_deaminase"/>
    <property type="match status" value="1"/>
</dbReference>
<comment type="subunit">
    <text evidence="2 8">Homodimer.</text>
</comment>
<dbReference type="KEGG" id="dpr:Despr_1705"/>
<dbReference type="InterPro" id="IPR058535">
    <property type="entry name" value="MafB19-deam"/>
</dbReference>
<reference evidence="10 11" key="1">
    <citation type="journal article" date="2011" name="Stand. Genomic Sci.">
        <title>Complete genome sequence of Desulfobulbus propionicus type strain (1pr3).</title>
        <authorList>
            <person name="Pagani I."/>
            <person name="Lapidus A."/>
            <person name="Nolan M."/>
            <person name="Lucas S."/>
            <person name="Hammon N."/>
            <person name="Deshpande S."/>
            <person name="Cheng J.F."/>
            <person name="Chertkov O."/>
            <person name="Davenport K."/>
            <person name="Tapia R."/>
            <person name="Han C."/>
            <person name="Goodwin L."/>
            <person name="Pitluck S."/>
            <person name="Liolios K."/>
            <person name="Mavromatis K."/>
            <person name="Ivanova N."/>
            <person name="Mikhailova N."/>
            <person name="Pati A."/>
            <person name="Chen A."/>
            <person name="Palaniappan K."/>
            <person name="Land M."/>
            <person name="Hauser L."/>
            <person name="Chang Y.J."/>
            <person name="Jeffries C.D."/>
            <person name="Detter J.C."/>
            <person name="Brambilla E."/>
            <person name="Kannan K.P."/>
            <person name="Djao O.D."/>
            <person name="Rohde M."/>
            <person name="Pukall R."/>
            <person name="Spring S."/>
            <person name="Goker M."/>
            <person name="Sikorski J."/>
            <person name="Woyke T."/>
            <person name="Bristow J."/>
            <person name="Eisen J.A."/>
            <person name="Markowitz V."/>
            <person name="Hugenholtz P."/>
            <person name="Kyrpides N.C."/>
            <person name="Klenk H.P."/>
        </authorList>
    </citation>
    <scope>NUCLEOTIDE SEQUENCE [LARGE SCALE GENOMIC DNA]</scope>
    <source>
        <strain evidence="11">ATCC 33891 / DSM 2032 / 1pr3</strain>
    </source>
</reference>
<evidence type="ECO:0000256" key="7">
    <source>
        <dbReference type="ARBA" id="ARBA00048045"/>
    </source>
</evidence>
<evidence type="ECO:0000256" key="1">
    <source>
        <dbReference type="ARBA" id="ARBA00010669"/>
    </source>
</evidence>
<comment type="catalytic activity">
    <reaction evidence="7 8">
        <text>adenosine(34) in tRNA + H2O + H(+) = inosine(34) in tRNA + NH4(+)</text>
        <dbReference type="Rhea" id="RHEA:43168"/>
        <dbReference type="Rhea" id="RHEA-COMP:10373"/>
        <dbReference type="Rhea" id="RHEA-COMP:10374"/>
        <dbReference type="ChEBI" id="CHEBI:15377"/>
        <dbReference type="ChEBI" id="CHEBI:15378"/>
        <dbReference type="ChEBI" id="CHEBI:28938"/>
        <dbReference type="ChEBI" id="CHEBI:74411"/>
        <dbReference type="ChEBI" id="CHEBI:82852"/>
        <dbReference type="EC" id="3.5.4.33"/>
    </reaction>
</comment>
<dbReference type="CDD" id="cd01285">
    <property type="entry name" value="nucleoside_deaminase"/>
    <property type="match status" value="1"/>
</dbReference>
<dbReference type="InterPro" id="IPR002125">
    <property type="entry name" value="CMP_dCMP_dom"/>
</dbReference>
<feature type="active site" description="Proton donor" evidence="8">
    <location>
        <position position="52"/>
    </location>
</feature>
<keyword evidence="11" id="KW-1185">Reference proteome</keyword>
<sequence length="146" mass="15321">MQLMRRALVQARQAAEAGEVPVGAVAIDAQGAILAEAGNNCIGASDPSGHAEMVVLRRAAQVVGNYRLPGLTLYVTLEPCPMCAALMVHARIARLVFGATDPKGGAIVSKYRIGSDGLLNHGFSVTGGVCAEECGNLLRDFFRGRR</sequence>
<dbReference type="GO" id="GO:0052717">
    <property type="term" value="F:tRNA-specific adenosine-34 deaminase activity"/>
    <property type="evidence" value="ECO:0007669"/>
    <property type="project" value="UniProtKB-UniRule"/>
</dbReference>
<feature type="binding site" evidence="8">
    <location>
        <position position="83"/>
    </location>
    <ligand>
        <name>Zn(2+)</name>
        <dbReference type="ChEBI" id="CHEBI:29105"/>
        <note>catalytic</note>
    </ligand>
</feature>
<dbReference type="AlphaFoldDB" id="A0A7U4DPA6"/>
<gene>
    <name evidence="8" type="primary">tadA</name>
    <name evidence="10" type="ordered locus">Despr_1705</name>
</gene>
<dbReference type="Proteomes" id="UP000006365">
    <property type="component" value="Chromosome"/>
</dbReference>
<proteinExistence type="inferred from homology"/>
<dbReference type="EMBL" id="CP002364">
    <property type="protein sequence ID" value="ADW17857.1"/>
    <property type="molecule type" value="Genomic_DNA"/>
</dbReference>
<keyword evidence="4 8" id="KW-0479">Metal-binding</keyword>
<protein>
    <recommendedName>
        <fullName evidence="8">tRNA-specific adenosine deaminase</fullName>
        <ecNumber evidence="8">3.5.4.33</ecNumber>
    </recommendedName>
</protein>
<evidence type="ECO:0000256" key="4">
    <source>
        <dbReference type="ARBA" id="ARBA00022723"/>
    </source>
</evidence>
<evidence type="ECO:0000256" key="6">
    <source>
        <dbReference type="ARBA" id="ARBA00022833"/>
    </source>
</evidence>
<dbReference type="NCBIfam" id="NF008113">
    <property type="entry name" value="PRK10860.1"/>
    <property type="match status" value="1"/>
</dbReference>
<comment type="similarity">
    <text evidence="1">Belongs to the cytidine and deoxycytidylate deaminase family. ADAT2 subfamily.</text>
</comment>
<feature type="binding site" evidence="8">
    <location>
        <position position="80"/>
    </location>
    <ligand>
        <name>Zn(2+)</name>
        <dbReference type="ChEBI" id="CHEBI:29105"/>
        <note>catalytic</note>
    </ligand>
</feature>
<name>A0A7U4DPA6_DESPD</name>
<evidence type="ECO:0000259" key="9">
    <source>
        <dbReference type="PROSITE" id="PS51747"/>
    </source>
</evidence>
<dbReference type="Gene3D" id="3.40.140.10">
    <property type="entry name" value="Cytidine Deaminase, domain 2"/>
    <property type="match status" value="1"/>
</dbReference>